<dbReference type="AlphaFoldDB" id="A0A0K2TEK3"/>
<proteinExistence type="predicted"/>
<sequence>MFSEFINNIIESAYEPRLFYKEAMYKEVDELILFGAIKMVTDYDLCPYLFQKFPFFP</sequence>
<name>A0A0K2TEK3_LEPSM</name>
<dbReference type="EMBL" id="HACA01007087">
    <property type="protein sequence ID" value="CDW24448.1"/>
    <property type="molecule type" value="Transcribed_RNA"/>
</dbReference>
<accession>A0A0K2TEK3</accession>
<protein>
    <submittedName>
        <fullName evidence="1">Uncharacterized protein</fullName>
    </submittedName>
</protein>
<organism evidence="1">
    <name type="scientific">Lepeophtheirus salmonis</name>
    <name type="common">Salmon louse</name>
    <name type="synonym">Caligus salmonis</name>
    <dbReference type="NCBI Taxonomy" id="72036"/>
    <lineage>
        <taxon>Eukaryota</taxon>
        <taxon>Metazoa</taxon>
        <taxon>Ecdysozoa</taxon>
        <taxon>Arthropoda</taxon>
        <taxon>Crustacea</taxon>
        <taxon>Multicrustacea</taxon>
        <taxon>Hexanauplia</taxon>
        <taxon>Copepoda</taxon>
        <taxon>Siphonostomatoida</taxon>
        <taxon>Caligidae</taxon>
        <taxon>Lepeophtheirus</taxon>
    </lineage>
</organism>
<evidence type="ECO:0000313" key="1">
    <source>
        <dbReference type="EMBL" id="CDW24448.1"/>
    </source>
</evidence>
<reference evidence="1" key="1">
    <citation type="submission" date="2014-05" db="EMBL/GenBank/DDBJ databases">
        <authorList>
            <person name="Chronopoulou M."/>
        </authorList>
    </citation>
    <scope>NUCLEOTIDE SEQUENCE</scope>
    <source>
        <tissue evidence="1">Whole organism</tissue>
    </source>
</reference>